<dbReference type="Gene3D" id="3.90.228.10">
    <property type="match status" value="2"/>
</dbReference>
<feature type="region of interest" description="Disordered" evidence="2">
    <location>
        <begin position="870"/>
        <end position="896"/>
    </location>
</feature>
<organism evidence="4 5">
    <name type="scientific">Ridgeia piscesae</name>
    <name type="common">Tubeworm</name>
    <dbReference type="NCBI Taxonomy" id="27915"/>
    <lineage>
        <taxon>Eukaryota</taxon>
        <taxon>Metazoa</taxon>
        <taxon>Spiralia</taxon>
        <taxon>Lophotrochozoa</taxon>
        <taxon>Annelida</taxon>
        <taxon>Polychaeta</taxon>
        <taxon>Sedentaria</taxon>
        <taxon>Canalipalpata</taxon>
        <taxon>Sabellida</taxon>
        <taxon>Siboglinidae</taxon>
        <taxon>Ridgeia</taxon>
    </lineage>
</organism>
<dbReference type="InterPro" id="IPR051712">
    <property type="entry name" value="ARTD-AVP"/>
</dbReference>
<dbReference type="SUPFAM" id="SSF56399">
    <property type="entry name" value="ADP-ribosylation"/>
    <property type="match status" value="1"/>
</dbReference>
<dbReference type="EMBL" id="JAODUO010000817">
    <property type="protein sequence ID" value="KAK2174212.1"/>
    <property type="molecule type" value="Genomic_DNA"/>
</dbReference>
<dbReference type="InterPro" id="IPR012317">
    <property type="entry name" value="Poly(ADP-ribose)pol_cat_dom"/>
</dbReference>
<evidence type="ECO:0000259" key="3">
    <source>
        <dbReference type="PROSITE" id="PS51059"/>
    </source>
</evidence>
<evidence type="ECO:0000256" key="2">
    <source>
        <dbReference type="SAM" id="MobiDB-lite"/>
    </source>
</evidence>
<evidence type="ECO:0000313" key="5">
    <source>
        <dbReference type="Proteomes" id="UP001209878"/>
    </source>
</evidence>
<dbReference type="PROSITE" id="PS51059">
    <property type="entry name" value="PARP_CATALYTIC"/>
    <property type="match status" value="1"/>
</dbReference>
<feature type="compositionally biased region" description="Polar residues" evidence="2">
    <location>
        <begin position="51"/>
        <end position="66"/>
    </location>
</feature>
<accession>A0AAD9KN35</accession>
<feature type="region of interest" description="Disordered" evidence="2">
    <location>
        <begin position="1"/>
        <end position="66"/>
    </location>
</feature>
<dbReference type="PANTHER" id="PTHR45740:SF2">
    <property type="entry name" value="POLY [ADP-RIBOSE] POLYMERASE"/>
    <property type="match status" value="1"/>
</dbReference>
<dbReference type="Pfam" id="PF00644">
    <property type="entry name" value="PARP"/>
    <property type="match status" value="1"/>
</dbReference>
<dbReference type="GO" id="GO:1990404">
    <property type="term" value="F:NAD+-protein mono-ADP-ribosyltransferase activity"/>
    <property type="evidence" value="ECO:0007669"/>
    <property type="project" value="TreeGrafter"/>
</dbReference>
<feature type="compositionally biased region" description="Pro residues" evidence="2">
    <location>
        <begin position="1"/>
        <end position="10"/>
    </location>
</feature>
<protein>
    <recommendedName>
        <fullName evidence="1">Poly [ADP-ribose] polymerase</fullName>
        <shortName evidence="1">PARP</shortName>
        <ecNumber evidence="1">2.4.2.-</ecNumber>
    </recommendedName>
</protein>
<evidence type="ECO:0000256" key="1">
    <source>
        <dbReference type="RuleBase" id="RU362114"/>
    </source>
</evidence>
<feature type="domain" description="PARP catalytic" evidence="3">
    <location>
        <begin position="701"/>
        <end position="973"/>
    </location>
</feature>
<dbReference type="CDD" id="cd01439">
    <property type="entry name" value="TCCD_inducible_PARP_like"/>
    <property type="match status" value="1"/>
</dbReference>
<feature type="compositionally biased region" description="Basic and acidic residues" evidence="2">
    <location>
        <begin position="15"/>
        <end position="33"/>
    </location>
</feature>
<proteinExistence type="predicted"/>
<keyword evidence="1" id="KW-0520">NAD</keyword>
<dbReference type="EC" id="2.4.2.-" evidence="1"/>
<reference evidence="4" key="1">
    <citation type="journal article" date="2023" name="Mol. Biol. Evol.">
        <title>Third-Generation Sequencing Reveals the Adaptive Role of the Epigenome in Three Deep-Sea Polychaetes.</title>
        <authorList>
            <person name="Perez M."/>
            <person name="Aroh O."/>
            <person name="Sun Y."/>
            <person name="Lan Y."/>
            <person name="Juniper S.K."/>
            <person name="Young C.R."/>
            <person name="Angers B."/>
            <person name="Qian P.Y."/>
        </authorList>
    </citation>
    <scope>NUCLEOTIDE SEQUENCE</scope>
    <source>
        <strain evidence="4">R07B-5</strain>
    </source>
</reference>
<feature type="compositionally biased region" description="Basic residues" evidence="2">
    <location>
        <begin position="874"/>
        <end position="890"/>
    </location>
</feature>
<comment type="caution">
    <text evidence="4">The sequence shown here is derived from an EMBL/GenBank/DDBJ whole genome shotgun (WGS) entry which is preliminary data.</text>
</comment>
<dbReference type="Proteomes" id="UP001209878">
    <property type="component" value="Unassembled WGS sequence"/>
</dbReference>
<gene>
    <name evidence="4" type="ORF">NP493_817g00006</name>
</gene>
<keyword evidence="5" id="KW-1185">Reference proteome</keyword>
<dbReference type="GO" id="GO:0003950">
    <property type="term" value="F:NAD+ poly-ADP-ribosyltransferase activity"/>
    <property type="evidence" value="ECO:0007669"/>
    <property type="project" value="UniProtKB-UniRule"/>
</dbReference>
<keyword evidence="1" id="KW-0328">Glycosyltransferase</keyword>
<sequence>MDASHKPPPNTVSEAGDKLDQEHTENATKRTSRDLSTQGNDNDSHDKLPVSSITKINNSKTATAPATVVNDPSSSFTTINNSKTATVPATAVNDPSSSFTKINNSKTATAPTTAVNDPSSSITKVKNSKTATAPTTAVNDPSSSITKVKNSKTATAPATVVNDPSSSFTNVNNSKIATVPTTVVNDPSSSFTKVNNSKTATAPTTVVNDPSSSITKVKNSKIATVPATVVNDPSSSITKVKNSKIATAPATVVNDPSSSITKVKNSKIATVPTTVVNDPSSSFTKVNNSKTATVPTTVVNDPSSSITKVNNSKIATVPTTVVNDPSSSITKVNNSKIATAPTTVINDPSSSITKVNNSKIATVPTTVVNDPSSSITKVNNSKIATVPTTVVNDPSSSITKVNNSKIATVPTTVVNDPSASLQVTTVARGLKRQYVIDSGSATVVGNISVPPKNQHLSVTSRQLLSEVQEDTCSCGVVKVDPVLSVLQSWPVQREKMSQNVAPTLQTSTSGNPPVFSACANGHSYCRHCVKDLAKHTVNPNECLYPQCKCLVHINTYASPKPPSPKAVDKVGDKSSEQHIQNATKQMLRDLSTHVNDSDSDSGEDLPVVNLSQTVDALTLPGDWEPMDINGDMRVVSVSPGSVIVFVGHEGSECLTWQCHCDMRVVSVPPGSVIVFVGHEGSECLTWQCHCDMRVVSVSPGSVIVFVGHEVDMTVVSVSPGSVPFQSVALMFQATMPPDVAEIVSIHRVQNPILWQFYSVRRKQMLQRNGVGQLNEKKLFHGTGSAYVDAISRSNFDWRLCGKHGTVFGEGSYFASHASYSHKFTDRNNVVAPLANVPGQGNVHPGPASASLAARMAHVMPWMASFIAPPVPPAARRRGRQKAPRKTRRAAKAQSTSSLPVMTKHTMFVARVLVGRYTAGMQNLRKPPPLTPSDPYGRCFDSCVDCCRMPSVFVIFESSQCYPEYIIEYTSTMR</sequence>
<dbReference type="AlphaFoldDB" id="A0AAD9KN35"/>
<dbReference type="PANTHER" id="PTHR45740">
    <property type="entry name" value="POLY [ADP-RIBOSE] POLYMERASE"/>
    <property type="match status" value="1"/>
</dbReference>
<evidence type="ECO:0000313" key="4">
    <source>
        <dbReference type="EMBL" id="KAK2174212.1"/>
    </source>
</evidence>
<dbReference type="GO" id="GO:0005634">
    <property type="term" value="C:nucleus"/>
    <property type="evidence" value="ECO:0007669"/>
    <property type="project" value="TreeGrafter"/>
</dbReference>
<name>A0AAD9KN35_RIDPI</name>
<keyword evidence="1" id="KW-0808">Transferase</keyword>